<dbReference type="EMBL" id="CAUYUE010000013">
    <property type="protein sequence ID" value="CAK0785701.1"/>
    <property type="molecule type" value="Genomic_DNA"/>
</dbReference>
<feature type="transmembrane region" description="Helical" evidence="8">
    <location>
        <begin position="143"/>
        <end position="164"/>
    </location>
</feature>
<evidence type="ECO:0000313" key="9">
    <source>
        <dbReference type="EMBL" id="CAK0785701.1"/>
    </source>
</evidence>
<evidence type="ECO:0000256" key="2">
    <source>
        <dbReference type="ARBA" id="ARBA00005982"/>
    </source>
</evidence>
<sequence length="628" mass="69166">MADSQRGHSVEDSDSKYQTFDVGGPKGEPQHETKKRSTLLTVCPFILGNELCERLAYYSISTNLVQYLTDHLGYALVDANTTVTNWSGTCYIFPLLGAFIADSYLGRYNTIIIFSILYIIGLIGVTLSAGVPALQDGSHVNRAAFYMGFLYIIAIGTGGIKPCVSSFGADQFDEEKEQKEKSSFFNWFYWMINIGALIASLLVVNVQTKVSWAWGYAVPTIAFGLALAIFLLGTRLYKFVPPGGSALTRIGQVFVAAAVKMRVRPPKNAEELYEVDQGTSVVKGSRKMEHSNQLRCLDKAATRRGAKQPGQGEKWLYTVTQVEEVKRMLGFLPIMVATIIFNTVYAQMSTVFVEQGLTMDLSMGPHFSITSASLSAFDTIAIIILVPIYDRLLIPLLRRVNLAPTYLQRIGIGLGISTMSMVVAAIVEVVRLGEVRRMNLYTSTAPVPMSVFWLVPQYFIIGAAEIMVNIGTLEMFYSEAPDAMRSSASALQLLTTALGSYVATAVTDIINAVTTKNGSLGWLPNNLNQGRLDYYYVVLVILSVLNIFFFMFVAKMYKYKKVVMVIDHDPEEAATHGVVDTPHGGVEVPAEAHKDAQGRSMRPHNQPQPPTPPCYAPVHGDADHDHSF</sequence>
<dbReference type="Pfam" id="PF00854">
    <property type="entry name" value="PTR2"/>
    <property type="match status" value="1"/>
</dbReference>
<evidence type="ECO:0000256" key="6">
    <source>
        <dbReference type="RuleBase" id="RU003755"/>
    </source>
</evidence>
<feature type="compositionally biased region" description="Pro residues" evidence="7">
    <location>
        <begin position="606"/>
        <end position="615"/>
    </location>
</feature>
<gene>
    <name evidence="9" type="ORF">CVIRNUC_008912</name>
</gene>
<feature type="transmembrane region" description="Helical" evidence="8">
    <location>
        <begin position="368"/>
        <end position="389"/>
    </location>
</feature>
<feature type="transmembrane region" description="Helical" evidence="8">
    <location>
        <begin position="534"/>
        <end position="554"/>
    </location>
</feature>
<keyword evidence="3 6" id="KW-0812">Transmembrane</keyword>
<keyword evidence="6" id="KW-0813">Transport</keyword>
<comment type="caution">
    <text evidence="9">The sequence shown here is derived from an EMBL/GenBank/DDBJ whole genome shotgun (WGS) entry which is preliminary data.</text>
</comment>
<protein>
    <submittedName>
        <fullName evidence="9">Uncharacterized protein</fullName>
    </submittedName>
</protein>
<dbReference type="InterPro" id="IPR018456">
    <property type="entry name" value="PTR2_symporter_CS"/>
</dbReference>
<dbReference type="GO" id="GO:0006857">
    <property type="term" value="P:oligopeptide transport"/>
    <property type="evidence" value="ECO:0007669"/>
    <property type="project" value="InterPro"/>
</dbReference>
<dbReference type="SUPFAM" id="SSF103473">
    <property type="entry name" value="MFS general substrate transporter"/>
    <property type="match status" value="1"/>
</dbReference>
<dbReference type="AlphaFoldDB" id="A0AAV1IEA4"/>
<feature type="transmembrane region" description="Helical" evidence="8">
    <location>
        <begin position="329"/>
        <end position="348"/>
    </location>
</feature>
<keyword evidence="5 8" id="KW-0472">Membrane</keyword>
<dbReference type="Gene3D" id="1.20.1250.20">
    <property type="entry name" value="MFS general substrate transporter like domains"/>
    <property type="match status" value="1"/>
</dbReference>
<evidence type="ECO:0000256" key="3">
    <source>
        <dbReference type="ARBA" id="ARBA00022692"/>
    </source>
</evidence>
<evidence type="ECO:0000256" key="4">
    <source>
        <dbReference type="ARBA" id="ARBA00022989"/>
    </source>
</evidence>
<dbReference type="GO" id="GO:0016020">
    <property type="term" value="C:membrane"/>
    <property type="evidence" value="ECO:0007669"/>
    <property type="project" value="UniProtKB-SubCell"/>
</dbReference>
<evidence type="ECO:0000313" key="10">
    <source>
        <dbReference type="Proteomes" id="UP001314263"/>
    </source>
</evidence>
<dbReference type="GO" id="GO:0022857">
    <property type="term" value="F:transmembrane transporter activity"/>
    <property type="evidence" value="ECO:0007669"/>
    <property type="project" value="InterPro"/>
</dbReference>
<dbReference type="PANTHER" id="PTHR11654">
    <property type="entry name" value="OLIGOPEPTIDE TRANSPORTER-RELATED"/>
    <property type="match status" value="1"/>
</dbReference>
<feature type="region of interest" description="Disordered" evidence="7">
    <location>
        <begin position="1"/>
        <end position="33"/>
    </location>
</feature>
<evidence type="ECO:0000256" key="1">
    <source>
        <dbReference type="ARBA" id="ARBA00004141"/>
    </source>
</evidence>
<proteinExistence type="inferred from homology"/>
<keyword evidence="10" id="KW-1185">Reference proteome</keyword>
<feature type="region of interest" description="Disordered" evidence="7">
    <location>
        <begin position="592"/>
        <end position="628"/>
    </location>
</feature>
<organism evidence="9 10">
    <name type="scientific">Coccomyxa viridis</name>
    <dbReference type="NCBI Taxonomy" id="1274662"/>
    <lineage>
        <taxon>Eukaryota</taxon>
        <taxon>Viridiplantae</taxon>
        <taxon>Chlorophyta</taxon>
        <taxon>core chlorophytes</taxon>
        <taxon>Trebouxiophyceae</taxon>
        <taxon>Trebouxiophyceae incertae sedis</taxon>
        <taxon>Coccomyxaceae</taxon>
        <taxon>Coccomyxa</taxon>
    </lineage>
</organism>
<accession>A0AAV1IEA4</accession>
<feature type="transmembrane region" description="Helical" evidence="8">
    <location>
        <begin position="450"/>
        <end position="470"/>
    </location>
</feature>
<keyword evidence="4 8" id="KW-1133">Transmembrane helix</keyword>
<dbReference type="InterPro" id="IPR000109">
    <property type="entry name" value="POT_fam"/>
</dbReference>
<reference evidence="9 10" key="1">
    <citation type="submission" date="2023-10" db="EMBL/GenBank/DDBJ databases">
        <authorList>
            <person name="Maclean D."/>
            <person name="Macfadyen A."/>
        </authorList>
    </citation>
    <scope>NUCLEOTIDE SEQUENCE [LARGE SCALE GENOMIC DNA]</scope>
</reference>
<comment type="subcellular location">
    <subcellularLocation>
        <location evidence="1 6">Membrane</location>
        <topology evidence="1 6">Multi-pass membrane protein</topology>
    </subcellularLocation>
</comment>
<evidence type="ECO:0000256" key="7">
    <source>
        <dbReference type="SAM" id="MobiDB-lite"/>
    </source>
</evidence>
<feature type="transmembrane region" description="Helical" evidence="8">
    <location>
        <begin position="212"/>
        <end position="232"/>
    </location>
</feature>
<dbReference type="Proteomes" id="UP001314263">
    <property type="component" value="Unassembled WGS sequence"/>
</dbReference>
<name>A0AAV1IEA4_9CHLO</name>
<dbReference type="CDD" id="cd17351">
    <property type="entry name" value="MFS_NPF"/>
    <property type="match status" value="1"/>
</dbReference>
<feature type="transmembrane region" description="Helical" evidence="8">
    <location>
        <begin position="184"/>
        <end position="206"/>
    </location>
</feature>
<feature type="transmembrane region" description="Helical" evidence="8">
    <location>
        <begin position="410"/>
        <end position="430"/>
    </location>
</feature>
<dbReference type="PROSITE" id="PS01023">
    <property type="entry name" value="PTR2_2"/>
    <property type="match status" value="1"/>
</dbReference>
<dbReference type="PROSITE" id="PS01022">
    <property type="entry name" value="PTR2_1"/>
    <property type="match status" value="1"/>
</dbReference>
<feature type="transmembrane region" description="Helical" evidence="8">
    <location>
        <begin position="491"/>
        <end position="514"/>
    </location>
</feature>
<comment type="similarity">
    <text evidence="2 6">Belongs to the major facilitator superfamily. Proton-dependent oligopeptide transporter (POT/PTR) (TC 2.A.17) family.</text>
</comment>
<dbReference type="InterPro" id="IPR036259">
    <property type="entry name" value="MFS_trans_sf"/>
</dbReference>
<evidence type="ECO:0000256" key="8">
    <source>
        <dbReference type="SAM" id="Phobius"/>
    </source>
</evidence>
<feature type="transmembrane region" description="Helical" evidence="8">
    <location>
        <begin position="111"/>
        <end position="131"/>
    </location>
</feature>
<evidence type="ECO:0000256" key="5">
    <source>
        <dbReference type="ARBA" id="ARBA00023136"/>
    </source>
</evidence>
<feature type="compositionally biased region" description="Basic and acidic residues" evidence="7">
    <location>
        <begin position="1"/>
        <end position="15"/>
    </location>
</feature>